<organism evidence="2 4">
    <name type="scientific">Paenalcaligenes hominis</name>
    <dbReference type="NCBI Taxonomy" id="643674"/>
    <lineage>
        <taxon>Bacteria</taxon>
        <taxon>Pseudomonadati</taxon>
        <taxon>Pseudomonadota</taxon>
        <taxon>Betaproteobacteria</taxon>
        <taxon>Burkholderiales</taxon>
        <taxon>Alcaligenaceae</taxon>
        <taxon>Paenalcaligenes</taxon>
    </lineage>
</organism>
<dbReference type="EMBL" id="DYTQ01000090">
    <property type="protein sequence ID" value="HJH24421.1"/>
    <property type="molecule type" value="Genomic_DNA"/>
</dbReference>
<comment type="caution">
    <text evidence="2">The sequence shown here is derived from an EMBL/GenBank/DDBJ whole genome shotgun (WGS) entry which is preliminary data.</text>
</comment>
<dbReference type="EMBL" id="JAATIZ010000005">
    <property type="protein sequence ID" value="NJB66215.1"/>
    <property type="molecule type" value="Genomic_DNA"/>
</dbReference>
<evidence type="ECO:0000313" key="3">
    <source>
        <dbReference type="EMBL" id="NJB66215.1"/>
    </source>
</evidence>
<evidence type="ECO:0000313" key="4">
    <source>
        <dbReference type="Proteomes" id="UP000700248"/>
    </source>
</evidence>
<reference evidence="2" key="3">
    <citation type="submission" date="2021-09" db="EMBL/GenBank/DDBJ databases">
        <authorList>
            <person name="Gilroy R."/>
        </authorList>
    </citation>
    <scope>NUCLEOTIDE SEQUENCE</scope>
    <source>
        <strain evidence="2">CHK175-13533</strain>
    </source>
</reference>
<protein>
    <submittedName>
        <fullName evidence="2">Uncharacterized protein</fullName>
    </submittedName>
</protein>
<evidence type="ECO:0000313" key="5">
    <source>
        <dbReference type="Proteomes" id="UP000783934"/>
    </source>
</evidence>
<dbReference type="Proteomes" id="UP000783934">
    <property type="component" value="Unassembled WGS sequence"/>
</dbReference>
<dbReference type="Proteomes" id="UP000700248">
    <property type="component" value="Unassembled WGS sequence"/>
</dbReference>
<name>A0A9D2VGX3_9BURK</name>
<gene>
    <name evidence="3" type="ORF">GGR41_002477</name>
    <name evidence="2" type="ORF">K8U84_07695</name>
</gene>
<accession>A0A9D2VGX3</accession>
<feature type="region of interest" description="Disordered" evidence="1">
    <location>
        <begin position="46"/>
        <end position="86"/>
    </location>
</feature>
<sequence length="142" mass="16212">MKKMNLRQALLELKEAKSFAQRVAATSNLMNQTAYKAGQFLYGTHTVDPAPKSNPEPIAPDTKTAQDMAPASMPKPVGSDRTQREEEVDYFTKGLMKLNEDLKALRITKELAHTDVERNAIHFKILRLERERRNYLAKRQTP</sequence>
<dbReference type="RefSeq" id="WP_167662144.1">
    <property type="nucleotide sequence ID" value="NZ_BMCQ01000007.1"/>
</dbReference>
<reference evidence="2" key="2">
    <citation type="journal article" date="2021" name="PeerJ">
        <title>Extensive microbial diversity within the chicken gut microbiome revealed by metagenomics and culture.</title>
        <authorList>
            <person name="Gilroy R."/>
            <person name="Ravi A."/>
            <person name="Getino M."/>
            <person name="Pursley I."/>
            <person name="Horton D.L."/>
            <person name="Alikhan N.F."/>
            <person name="Baker D."/>
            <person name="Gharbi K."/>
            <person name="Hall N."/>
            <person name="Watson M."/>
            <person name="Adriaenssens E.M."/>
            <person name="Foster-Nyarko E."/>
            <person name="Jarju S."/>
            <person name="Secka A."/>
            <person name="Antonio M."/>
            <person name="Oren A."/>
            <person name="Chaudhuri R.R."/>
            <person name="La Ragione R."/>
            <person name="Hildebrand F."/>
            <person name="Pallen M.J."/>
        </authorList>
    </citation>
    <scope>NUCLEOTIDE SEQUENCE</scope>
    <source>
        <strain evidence="2">CHK175-13533</strain>
    </source>
</reference>
<reference evidence="3 5" key="1">
    <citation type="submission" date="2020-03" db="EMBL/GenBank/DDBJ databases">
        <title>Genomic Encyclopedia of Type Strains, Phase IV (KMG-IV): sequencing the most valuable type-strain genomes for metagenomic binning, comparative biology and taxonomic classification.</title>
        <authorList>
            <person name="Goeker M."/>
        </authorList>
    </citation>
    <scope>NUCLEOTIDE SEQUENCE [LARGE SCALE GENOMIC DNA]</scope>
    <source>
        <strain evidence="3 5">DSM 26613</strain>
    </source>
</reference>
<dbReference type="AlphaFoldDB" id="A0A9D2VGX3"/>
<evidence type="ECO:0000313" key="2">
    <source>
        <dbReference type="EMBL" id="HJH24421.1"/>
    </source>
</evidence>
<evidence type="ECO:0000256" key="1">
    <source>
        <dbReference type="SAM" id="MobiDB-lite"/>
    </source>
</evidence>
<keyword evidence="5" id="KW-1185">Reference proteome</keyword>
<proteinExistence type="predicted"/>